<keyword evidence="2" id="KW-0472">Membrane</keyword>
<dbReference type="EMBL" id="JACJTB010000015">
    <property type="protein sequence ID" value="MBD2595354.1"/>
    <property type="molecule type" value="Genomic_DNA"/>
</dbReference>
<comment type="caution">
    <text evidence="3">The sequence shown here is derived from an EMBL/GenBank/DDBJ whole genome shotgun (WGS) entry which is preliminary data.</text>
</comment>
<dbReference type="Proteomes" id="UP000603457">
    <property type="component" value="Unassembled WGS sequence"/>
</dbReference>
<evidence type="ECO:0000313" key="3">
    <source>
        <dbReference type="EMBL" id="MBD2595354.1"/>
    </source>
</evidence>
<gene>
    <name evidence="3" type="ORF">H6G74_13585</name>
</gene>
<keyword evidence="4" id="KW-1185">Reference proteome</keyword>
<keyword evidence="2" id="KW-0812">Transmembrane</keyword>
<feature type="compositionally biased region" description="Polar residues" evidence="1">
    <location>
        <begin position="38"/>
        <end position="52"/>
    </location>
</feature>
<feature type="region of interest" description="Disordered" evidence="1">
    <location>
        <begin position="665"/>
        <end position="685"/>
    </location>
</feature>
<accession>A0ABR8FV94</accession>
<dbReference type="RefSeq" id="WP_190968161.1">
    <property type="nucleotide sequence ID" value="NZ_JACJTB010000015.1"/>
</dbReference>
<protein>
    <submittedName>
        <fullName evidence="3">Chromosome segregation ATPase</fullName>
    </submittedName>
</protein>
<keyword evidence="2" id="KW-1133">Transmembrane helix</keyword>
<proteinExistence type="predicted"/>
<name>A0ABR8FV94_9NOSO</name>
<organism evidence="3 4">
    <name type="scientific">Nostoc spongiaeforme FACHB-130</name>
    <dbReference type="NCBI Taxonomy" id="1357510"/>
    <lineage>
        <taxon>Bacteria</taxon>
        <taxon>Bacillati</taxon>
        <taxon>Cyanobacteriota</taxon>
        <taxon>Cyanophyceae</taxon>
        <taxon>Nostocales</taxon>
        <taxon>Nostocaceae</taxon>
        <taxon>Nostoc</taxon>
    </lineage>
</organism>
<evidence type="ECO:0000313" key="4">
    <source>
        <dbReference type="Proteomes" id="UP000603457"/>
    </source>
</evidence>
<evidence type="ECO:0000256" key="1">
    <source>
        <dbReference type="SAM" id="MobiDB-lite"/>
    </source>
</evidence>
<sequence length="685" mass="76050">MTERDIPEDWSPARAREPDHTNRTPHFGETQAFGIPATGSNSKSVKQQTENNPEGLPIIDHHSAETIPPRKPSRPLPRWMKSWVLWATLLALIPGSIGFIAMAMLLKLPAAPNCPSIFWPLASASVRLHCAQLAASKQTVNDLLQAIALVRQLPENHPLRGEIDRFIEEWSRDILQLADQSFQAGDLEAAITTAQKIPQDLPVYKLVDEKIAKWQSIWAKADEIYQAVEAELQQRRWQSASMLAAKLLRVDNKYWSSTKYDQINRLIVSVREDGDKLDKADSLAKTKVVDNLLEAIKIAESIGKDSYFYDKAQESIPLYGRKMLELAQAKMDAKDADAALEIARQIPDITKLQADVEDFIALADAQRSAWLGTVASLETAIAQAQEIDPSRANYNKAQQLIARWQLEIEDVARLEKARTLASQGTINDLAAAIIEAQQIPANNPRSSEARQEVGRWQSQVETIEDRPYLERAEQIALLEDINSLQAAIAEASQIRKGRALFPEARRRINSWTAKIERIQDQPYLDQARDLAQTGDLNAAINAAQTIASSGRALSGEAQAAIDDWRGQIRAKDNWSRARQVAAVGTPDALVEAIRLANKVPSSNILRLDANVAIDQWSQQLLDLARSQSSSNLSKAIETAQLVPRGTSAYGTAQEQIKNWQQLLNPQPVPQPEPLLPSSTTEGTNL</sequence>
<reference evidence="3 4" key="1">
    <citation type="journal article" date="2020" name="ISME J.">
        <title>Comparative genomics reveals insights into cyanobacterial evolution and habitat adaptation.</title>
        <authorList>
            <person name="Chen M.Y."/>
            <person name="Teng W.K."/>
            <person name="Zhao L."/>
            <person name="Hu C.X."/>
            <person name="Zhou Y.K."/>
            <person name="Han B.P."/>
            <person name="Song L.R."/>
            <person name="Shu W.S."/>
        </authorList>
    </citation>
    <scope>NUCLEOTIDE SEQUENCE [LARGE SCALE GENOMIC DNA]</scope>
    <source>
        <strain evidence="3 4">FACHB-130</strain>
    </source>
</reference>
<evidence type="ECO:0000256" key="2">
    <source>
        <dbReference type="SAM" id="Phobius"/>
    </source>
</evidence>
<feature type="region of interest" description="Disordered" evidence="1">
    <location>
        <begin position="1"/>
        <end position="73"/>
    </location>
</feature>
<feature type="transmembrane region" description="Helical" evidence="2">
    <location>
        <begin position="83"/>
        <end position="106"/>
    </location>
</feature>